<dbReference type="InterPro" id="IPR000825">
    <property type="entry name" value="SUF_FeS_clus_asmbl_SufBD_core"/>
</dbReference>
<dbReference type="SUPFAM" id="SSF101960">
    <property type="entry name" value="Stabilizer of iron transporter SufD"/>
    <property type="match status" value="1"/>
</dbReference>
<comment type="similarity">
    <text evidence="1">Belongs to the iron-sulfur cluster assembly SufBD family.</text>
</comment>
<evidence type="ECO:0000313" key="7">
    <source>
        <dbReference type="Proteomes" id="UP000294489"/>
    </source>
</evidence>
<keyword evidence="6" id="KW-1185">Reference proteome</keyword>
<evidence type="ECO:0000313" key="4">
    <source>
        <dbReference type="EMBL" id="SFH21043.1"/>
    </source>
</evidence>
<protein>
    <submittedName>
        <fullName evidence="4">Iron-regulated ABC transporter membrane component SufB</fullName>
    </submittedName>
</protein>
<reference evidence="4 6" key="1">
    <citation type="submission" date="2016-10" db="EMBL/GenBank/DDBJ databases">
        <authorList>
            <person name="de Groot N.N."/>
        </authorList>
    </citation>
    <scope>NUCLEOTIDE SEQUENCE [LARGE SCALE GENOMIC DNA]</scope>
    <source>
        <strain evidence="4 6">CGMCC 1.6848</strain>
    </source>
</reference>
<dbReference type="Proteomes" id="UP000294489">
    <property type="component" value="Unassembled WGS sequence"/>
</dbReference>
<dbReference type="Pfam" id="PF01458">
    <property type="entry name" value="SUFBD_core"/>
    <property type="match status" value="1"/>
</dbReference>
<dbReference type="PANTHER" id="PTHR30508:SF1">
    <property type="entry name" value="UPF0051 PROTEIN ABCI8, CHLOROPLASTIC-RELATED"/>
    <property type="match status" value="1"/>
</dbReference>
<evidence type="ECO:0000313" key="5">
    <source>
        <dbReference type="EMBL" id="TDX32954.1"/>
    </source>
</evidence>
<gene>
    <name evidence="5" type="ORF">DFO67_101250</name>
    <name evidence="4" type="ORF">SAMN04487959_101248</name>
</gene>
<evidence type="ECO:0000313" key="6">
    <source>
        <dbReference type="Proteomes" id="UP000199040"/>
    </source>
</evidence>
<dbReference type="AlphaFoldDB" id="A0A1I2Y5V0"/>
<dbReference type="PANTHER" id="PTHR30508">
    <property type="entry name" value="FES CLUSTER ASSEMBLY PROTEIN SUF"/>
    <property type="match status" value="1"/>
</dbReference>
<organism evidence="4 6">
    <name type="scientific">Modicisalibacter xianhensis</name>
    <dbReference type="NCBI Taxonomy" id="442341"/>
    <lineage>
        <taxon>Bacteria</taxon>
        <taxon>Pseudomonadati</taxon>
        <taxon>Pseudomonadota</taxon>
        <taxon>Gammaproteobacteria</taxon>
        <taxon>Oceanospirillales</taxon>
        <taxon>Halomonadaceae</taxon>
        <taxon>Modicisalibacter</taxon>
    </lineage>
</organism>
<dbReference type="OrthoDB" id="9803529at2"/>
<dbReference type="InterPro" id="IPR055346">
    <property type="entry name" value="Fe-S_cluster_assembly_SufBD"/>
</dbReference>
<evidence type="ECO:0000256" key="1">
    <source>
        <dbReference type="ARBA" id="ARBA00043967"/>
    </source>
</evidence>
<dbReference type="NCBIfam" id="TIGR01980">
    <property type="entry name" value="sufB"/>
    <property type="match status" value="1"/>
</dbReference>
<reference evidence="5 7" key="2">
    <citation type="submission" date="2019-03" db="EMBL/GenBank/DDBJ databases">
        <title>Freshwater and sediment microbial communities from various areas in North America, analyzing microbe dynamics in response to fracking.</title>
        <authorList>
            <person name="Lamendella R."/>
        </authorList>
    </citation>
    <scope>NUCLEOTIDE SEQUENCE [LARGE SCALE GENOMIC DNA]</scope>
    <source>
        <strain evidence="5 7">6_TX</strain>
    </source>
</reference>
<dbReference type="EMBL" id="SOEC01000001">
    <property type="protein sequence ID" value="TDX32954.1"/>
    <property type="molecule type" value="Genomic_DNA"/>
</dbReference>
<name>A0A1I2Y5V0_9GAMM</name>
<dbReference type="NCBIfam" id="NF008773">
    <property type="entry name" value="PRK11814.1"/>
    <property type="match status" value="1"/>
</dbReference>
<dbReference type="Pfam" id="PF19295">
    <property type="entry name" value="SufBD_N"/>
    <property type="match status" value="1"/>
</dbReference>
<accession>A0A1I2Y5V0</accession>
<dbReference type="STRING" id="442341.SAMN04487959_101248"/>
<evidence type="ECO:0000259" key="2">
    <source>
        <dbReference type="Pfam" id="PF01458"/>
    </source>
</evidence>
<evidence type="ECO:0000259" key="3">
    <source>
        <dbReference type="Pfam" id="PF19295"/>
    </source>
</evidence>
<feature type="domain" description="SUF system FeS cluster assembly SufBD N-terminal" evidence="3">
    <location>
        <begin position="138"/>
        <end position="200"/>
    </location>
</feature>
<feature type="domain" description="SUF system FeS cluster assembly SufBD core" evidence="2">
    <location>
        <begin position="209"/>
        <end position="451"/>
    </location>
</feature>
<dbReference type="InterPro" id="IPR037284">
    <property type="entry name" value="SUF_FeS_clus_asmbl_SufBD_sf"/>
</dbReference>
<dbReference type="InterPro" id="IPR010231">
    <property type="entry name" value="SUF_FeS_clus_asmbl_SufB"/>
</dbReference>
<dbReference type="InterPro" id="IPR045595">
    <property type="entry name" value="SufBD_N"/>
</dbReference>
<dbReference type="GO" id="GO:0016226">
    <property type="term" value="P:iron-sulfur cluster assembly"/>
    <property type="evidence" value="ECO:0007669"/>
    <property type="project" value="InterPro"/>
</dbReference>
<dbReference type="RefSeq" id="WP_092842814.1">
    <property type="nucleotide sequence ID" value="NZ_FOPY01000001.1"/>
</dbReference>
<dbReference type="EMBL" id="FOPY01000001">
    <property type="protein sequence ID" value="SFH21043.1"/>
    <property type="molecule type" value="Genomic_DNA"/>
</dbReference>
<dbReference type="Proteomes" id="UP000199040">
    <property type="component" value="Unassembled WGS sequence"/>
</dbReference>
<sequence length="480" mass="53241">MATEEMEKLVRREYTQGFVTDIESDTVPPGLDESVIAFISQKKGEPEWMLEWRLDAYRQWLKMKEPSWAHLNYPPIDYQAISYYSAPKKPEDRPQSLDEVDPKLLETYEKLGIPLHERAALAGVAVDAVFDSVSVTTTFKEKLAEAGVIFCSISEAMRDYPELVKQYLGSVVPKGDNFFAALNSAVFTDGSFVYVPEGVTCPMELSTYFRINAANTGQFERTLIICDKQAQVSYLEGCTAPMRDENQLHAAVVELVALEDAYIKYSTVQNWYPGDEQGRGGIYNFVTKRADCRGDRSKVSWTQVETGSAITWKYPSCVLRGKDSVGEFYSVAVTNGRQQADTGTKMIHIGEGTKSTIVSKGIAAGNSDQAYRGLVKIGPRAKGARNFTQCDSLLIGDRCGAHTFPYQEIGNSSATVEHEATTSKIGEDQLFYCRQRGISEEDAVNMIVNGFCKDVFQELPMEFAVEAEALLNVTLEGAVG</sequence>
<proteinExistence type="inferred from homology"/>